<dbReference type="AlphaFoldDB" id="B8HYQ0"/>
<feature type="region of interest" description="Disordered" evidence="1">
    <location>
        <begin position="50"/>
        <end position="202"/>
    </location>
</feature>
<evidence type="ECO:0000256" key="1">
    <source>
        <dbReference type="SAM" id="MobiDB-lite"/>
    </source>
</evidence>
<dbReference type="HOGENOM" id="CLU_1352765_0_0_3"/>
<protein>
    <submittedName>
        <fullName evidence="2">PE-PGRS family protein</fullName>
    </submittedName>
</protein>
<organism evidence="2">
    <name type="scientific">Cyanothece sp. (strain PCC 7425 / ATCC 29141)</name>
    <dbReference type="NCBI Taxonomy" id="395961"/>
    <lineage>
        <taxon>Bacteria</taxon>
        <taxon>Bacillati</taxon>
        <taxon>Cyanobacteriota</taxon>
        <taxon>Cyanophyceae</taxon>
        <taxon>Gomontiellales</taxon>
        <taxon>Cyanothecaceae</taxon>
        <taxon>Cyanothece</taxon>
    </lineage>
</organism>
<feature type="compositionally biased region" description="Gly residues" evidence="1">
    <location>
        <begin position="183"/>
        <end position="202"/>
    </location>
</feature>
<feature type="compositionally biased region" description="Polar residues" evidence="1">
    <location>
        <begin position="83"/>
        <end position="95"/>
    </location>
</feature>
<accession>B8HYQ0</accession>
<sequence>MTQNSSTKFLKTLAILAGFMGGSAFMVPALVMSPSAQLLAQPGLQHGTGAAGNPAINTGVDSDYGGTGGVNAPTGYGARDTPPSDSASYGVNSPNVDGPAAGSSSGNYGQGSSYGTSTPSSNYGQGGSYGTSTPSSNYGQGGSYGTSTPSSNYGQGGSYGTSTPSSNYGQGGSYGTSTPSGTYGTGEGSGTTGTGGTVRGLW</sequence>
<proteinExistence type="predicted"/>
<feature type="compositionally biased region" description="Low complexity" evidence="1">
    <location>
        <begin position="102"/>
        <end position="123"/>
    </location>
</feature>
<dbReference type="KEGG" id="cyn:Cyan7425_4394"/>
<evidence type="ECO:0000313" key="2">
    <source>
        <dbReference type="EMBL" id="ACL46704.1"/>
    </source>
</evidence>
<dbReference type="STRING" id="395961.Cyan7425_4394"/>
<reference evidence="2" key="1">
    <citation type="submission" date="2009-01" db="EMBL/GenBank/DDBJ databases">
        <title>Complete sequence of chromosome Cyanothece sp. PCC 7425.</title>
        <authorList>
            <consortium name="US DOE Joint Genome Institute"/>
            <person name="Lucas S."/>
            <person name="Copeland A."/>
            <person name="Lapidus A."/>
            <person name="Glavina del Rio T."/>
            <person name="Dalin E."/>
            <person name="Tice H."/>
            <person name="Bruce D."/>
            <person name="Goodwin L."/>
            <person name="Pitluck S."/>
            <person name="Sims D."/>
            <person name="Meineke L."/>
            <person name="Brettin T."/>
            <person name="Detter J.C."/>
            <person name="Han C."/>
            <person name="Larimer F."/>
            <person name="Land M."/>
            <person name="Hauser L."/>
            <person name="Kyrpides N."/>
            <person name="Ovchinnikova G."/>
            <person name="Liberton M."/>
            <person name="Stoeckel J."/>
            <person name="Banerjee A."/>
            <person name="Singh A."/>
            <person name="Page L."/>
            <person name="Sato H."/>
            <person name="Zhao L."/>
            <person name="Sherman L."/>
            <person name="Pakrasi H."/>
            <person name="Richardson P."/>
        </authorList>
    </citation>
    <scope>NUCLEOTIDE SEQUENCE</scope>
    <source>
        <strain evidence="2">PCC 7425</strain>
    </source>
</reference>
<dbReference type="EMBL" id="CP001344">
    <property type="protein sequence ID" value="ACL46704.1"/>
    <property type="molecule type" value="Genomic_DNA"/>
</dbReference>
<name>B8HYQ0_CYAP4</name>
<gene>
    <name evidence="2" type="ordered locus">Cyan7425_4394</name>
</gene>